<proteinExistence type="inferred from homology"/>
<dbReference type="PANTHER" id="PTHR33505">
    <property type="entry name" value="ZGC:162634"/>
    <property type="match status" value="1"/>
</dbReference>
<comment type="similarity">
    <text evidence="1">Belongs to the PREY family.</text>
</comment>
<dbReference type="SUPFAM" id="SSF158997">
    <property type="entry name" value="Trm112p-like"/>
    <property type="match status" value="1"/>
</dbReference>
<dbReference type="OrthoDB" id="1932233at2759"/>
<sequence>MMRRSGALLKDARALSNALLDILVCPISKKSLRYCQETQSLISDEIGVSFPDRCKLARVYTYRSLLLWRMKPNGEDDAGEERN</sequence>
<evidence type="ECO:0000256" key="1">
    <source>
        <dbReference type="ARBA" id="ARBA00038479"/>
    </source>
</evidence>
<dbReference type="InterPro" id="IPR005651">
    <property type="entry name" value="Trm112-like"/>
</dbReference>
<reference evidence="3 4" key="1">
    <citation type="journal article" date="2020" name="Nat. Food">
        <title>A phased Vanilla planifolia genome enables genetic improvement of flavour and production.</title>
        <authorList>
            <person name="Hasing T."/>
            <person name="Tang H."/>
            <person name="Brym M."/>
            <person name="Khazi F."/>
            <person name="Huang T."/>
            <person name="Chambers A.H."/>
        </authorList>
    </citation>
    <scope>NUCLEOTIDE SEQUENCE [LARGE SCALE GENOMIC DNA]</scope>
    <source>
        <tissue evidence="3">Leaf</tissue>
    </source>
</reference>
<name>A0A835PZQ0_VANPL</name>
<accession>A0A835PZQ0</accession>
<organism evidence="3 4">
    <name type="scientific">Vanilla planifolia</name>
    <name type="common">Vanilla</name>
    <dbReference type="NCBI Taxonomy" id="51239"/>
    <lineage>
        <taxon>Eukaryota</taxon>
        <taxon>Viridiplantae</taxon>
        <taxon>Streptophyta</taxon>
        <taxon>Embryophyta</taxon>
        <taxon>Tracheophyta</taxon>
        <taxon>Spermatophyta</taxon>
        <taxon>Magnoliopsida</taxon>
        <taxon>Liliopsida</taxon>
        <taxon>Asparagales</taxon>
        <taxon>Orchidaceae</taxon>
        <taxon>Vanilloideae</taxon>
        <taxon>Vanilleae</taxon>
        <taxon>Vanilla</taxon>
    </lineage>
</organism>
<dbReference type="EMBL" id="JADCNL010000011">
    <property type="protein sequence ID" value="KAG0460439.1"/>
    <property type="molecule type" value="Genomic_DNA"/>
</dbReference>
<evidence type="ECO:0000256" key="2">
    <source>
        <dbReference type="ARBA" id="ARBA00040939"/>
    </source>
</evidence>
<evidence type="ECO:0000313" key="3">
    <source>
        <dbReference type="EMBL" id="KAG0460439.1"/>
    </source>
</evidence>
<dbReference type="AlphaFoldDB" id="A0A835PZQ0"/>
<gene>
    <name evidence="3" type="ORF">HPP92_020736</name>
</gene>
<dbReference type="Gene3D" id="2.20.25.10">
    <property type="match status" value="1"/>
</dbReference>
<evidence type="ECO:0000313" key="4">
    <source>
        <dbReference type="Proteomes" id="UP000636800"/>
    </source>
</evidence>
<comment type="caution">
    <text evidence="3">The sequence shown here is derived from an EMBL/GenBank/DDBJ whole genome shotgun (WGS) entry which is preliminary data.</text>
</comment>
<protein>
    <recommendedName>
        <fullName evidence="2">Protein preY, mitochondrial</fullName>
    </recommendedName>
</protein>
<dbReference type="Pfam" id="PF03966">
    <property type="entry name" value="Trm112p"/>
    <property type="match status" value="1"/>
</dbReference>
<keyword evidence="4" id="KW-1185">Reference proteome</keyword>
<dbReference type="Proteomes" id="UP000636800">
    <property type="component" value="Chromosome 11"/>
</dbReference>
<dbReference type="PANTHER" id="PTHR33505:SF4">
    <property type="entry name" value="PROTEIN PREY, MITOCHONDRIAL"/>
    <property type="match status" value="1"/>
</dbReference>